<dbReference type="PROSITE" id="PS00086">
    <property type="entry name" value="CYTOCHROME_P450"/>
    <property type="match status" value="1"/>
</dbReference>
<evidence type="ECO:0000256" key="1">
    <source>
        <dbReference type="ARBA" id="ARBA00022723"/>
    </source>
</evidence>
<evidence type="ECO:0000256" key="2">
    <source>
        <dbReference type="ARBA" id="ARBA00023004"/>
    </source>
</evidence>
<dbReference type="InterPro" id="IPR017972">
    <property type="entry name" value="Cyt_P450_CS"/>
</dbReference>
<dbReference type="GO" id="GO:0020037">
    <property type="term" value="F:heme binding"/>
    <property type="evidence" value="ECO:0007669"/>
    <property type="project" value="InterPro"/>
</dbReference>
<dbReference type="GO" id="GO:0005506">
    <property type="term" value="F:iron ion binding"/>
    <property type="evidence" value="ECO:0007669"/>
    <property type="project" value="InterPro"/>
</dbReference>
<keyword evidence="5" id="KW-1185">Reference proteome</keyword>
<keyword evidence="3" id="KW-0503">Monooxygenase</keyword>
<reference evidence="4" key="1">
    <citation type="journal article" date="2023" name="Mol. Phylogenet. Evol.">
        <title>Genome-scale phylogeny and comparative genomics of the fungal order Sordariales.</title>
        <authorList>
            <person name="Hensen N."/>
            <person name="Bonometti L."/>
            <person name="Westerberg I."/>
            <person name="Brannstrom I.O."/>
            <person name="Guillou S."/>
            <person name="Cros-Aarteil S."/>
            <person name="Calhoun S."/>
            <person name="Haridas S."/>
            <person name="Kuo A."/>
            <person name="Mondo S."/>
            <person name="Pangilinan J."/>
            <person name="Riley R."/>
            <person name="LaButti K."/>
            <person name="Andreopoulos B."/>
            <person name="Lipzen A."/>
            <person name="Chen C."/>
            <person name="Yan M."/>
            <person name="Daum C."/>
            <person name="Ng V."/>
            <person name="Clum A."/>
            <person name="Steindorff A."/>
            <person name="Ohm R.A."/>
            <person name="Martin F."/>
            <person name="Silar P."/>
            <person name="Natvig D.O."/>
            <person name="Lalanne C."/>
            <person name="Gautier V."/>
            <person name="Ament-Velasquez S.L."/>
            <person name="Kruys A."/>
            <person name="Hutchinson M.I."/>
            <person name="Powell A.J."/>
            <person name="Barry K."/>
            <person name="Miller A.N."/>
            <person name="Grigoriev I.V."/>
            <person name="Debuchy R."/>
            <person name="Gladieux P."/>
            <person name="Hiltunen Thoren M."/>
            <person name="Johannesson H."/>
        </authorList>
    </citation>
    <scope>NUCLEOTIDE SEQUENCE</scope>
    <source>
        <strain evidence="4">CBS 990.96</strain>
    </source>
</reference>
<keyword evidence="3" id="KW-0560">Oxidoreductase</keyword>
<organism evidence="4 5">
    <name type="scientific">Podospora fimiseda</name>
    <dbReference type="NCBI Taxonomy" id="252190"/>
    <lineage>
        <taxon>Eukaryota</taxon>
        <taxon>Fungi</taxon>
        <taxon>Dikarya</taxon>
        <taxon>Ascomycota</taxon>
        <taxon>Pezizomycotina</taxon>
        <taxon>Sordariomycetes</taxon>
        <taxon>Sordariomycetidae</taxon>
        <taxon>Sordariales</taxon>
        <taxon>Podosporaceae</taxon>
        <taxon>Podospora</taxon>
    </lineage>
</organism>
<dbReference type="Gene3D" id="1.10.630.10">
    <property type="entry name" value="Cytochrome P450"/>
    <property type="match status" value="1"/>
</dbReference>
<sequence length="141" mass="16387">MPPRTMIIPSYSSVQTDPRFWGEKDCLECKPQRWIDDVTREWIHPAKRGSFIGWSEGARDCAGKKLSQVEVVATLAVLLRDWTVEPVLFEEKTVEEGKRRVLKVIEGLTPVVLVQMNGSERTPLFWKRREYTLSVCKILRR</sequence>
<dbReference type="AlphaFoldDB" id="A0AAN7BHS3"/>
<dbReference type="SUPFAM" id="SSF48264">
    <property type="entry name" value="Cytochrome P450"/>
    <property type="match status" value="1"/>
</dbReference>
<dbReference type="EMBL" id="MU865426">
    <property type="protein sequence ID" value="KAK4223462.1"/>
    <property type="molecule type" value="Genomic_DNA"/>
</dbReference>
<dbReference type="InterPro" id="IPR001128">
    <property type="entry name" value="Cyt_P450"/>
</dbReference>
<evidence type="ECO:0000256" key="3">
    <source>
        <dbReference type="RuleBase" id="RU000461"/>
    </source>
</evidence>
<evidence type="ECO:0000313" key="4">
    <source>
        <dbReference type="EMBL" id="KAK4223462.1"/>
    </source>
</evidence>
<dbReference type="Pfam" id="PF00067">
    <property type="entry name" value="p450"/>
    <property type="match status" value="1"/>
</dbReference>
<dbReference type="InterPro" id="IPR036396">
    <property type="entry name" value="Cyt_P450_sf"/>
</dbReference>
<reference evidence="4" key="2">
    <citation type="submission" date="2023-05" db="EMBL/GenBank/DDBJ databases">
        <authorList>
            <consortium name="Lawrence Berkeley National Laboratory"/>
            <person name="Steindorff A."/>
            <person name="Hensen N."/>
            <person name="Bonometti L."/>
            <person name="Westerberg I."/>
            <person name="Brannstrom I.O."/>
            <person name="Guillou S."/>
            <person name="Cros-Aarteil S."/>
            <person name="Calhoun S."/>
            <person name="Haridas S."/>
            <person name="Kuo A."/>
            <person name="Mondo S."/>
            <person name="Pangilinan J."/>
            <person name="Riley R."/>
            <person name="Labutti K."/>
            <person name="Andreopoulos B."/>
            <person name="Lipzen A."/>
            <person name="Chen C."/>
            <person name="Yanf M."/>
            <person name="Daum C."/>
            <person name="Ng V."/>
            <person name="Clum A."/>
            <person name="Ohm R."/>
            <person name="Martin F."/>
            <person name="Silar P."/>
            <person name="Natvig D."/>
            <person name="Lalanne C."/>
            <person name="Gautier V."/>
            <person name="Ament-Velasquez S.L."/>
            <person name="Kruys A."/>
            <person name="Hutchinson M.I."/>
            <person name="Powell A.J."/>
            <person name="Barry K."/>
            <person name="Miller A.N."/>
            <person name="Grigoriev I.V."/>
            <person name="Debuchy R."/>
            <person name="Gladieux P."/>
            <person name="Thoren M.H."/>
            <person name="Johannesson H."/>
        </authorList>
    </citation>
    <scope>NUCLEOTIDE SEQUENCE</scope>
    <source>
        <strain evidence="4">CBS 990.96</strain>
    </source>
</reference>
<accession>A0AAN7BHS3</accession>
<keyword evidence="3" id="KW-0349">Heme</keyword>
<proteinExistence type="inferred from homology"/>
<dbReference type="Proteomes" id="UP001301958">
    <property type="component" value="Unassembled WGS sequence"/>
</dbReference>
<keyword evidence="1 3" id="KW-0479">Metal-binding</keyword>
<dbReference type="GO" id="GO:0004497">
    <property type="term" value="F:monooxygenase activity"/>
    <property type="evidence" value="ECO:0007669"/>
    <property type="project" value="UniProtKB-KW"/>
</dbReference>
<comment type="caution">
    <text evidence="4">The sequence shown here is derived from an EMBL/GenBank/DDBJ whole genome shotgun (WGS) entry which is preliminary data.</text>
</comment>
<gene>
    <name evidence="4" type="ORF">QBC38DRAFT_459344</name>
</gene>
<comment type="similarity">
    <text evidence="3">Belongs to the cytochrome P450 family.</text>
</comment>
<evidence type="ECO:0000313" key="5">
    <source>
        <dbReference type="Proteomes" id="UP001301958"/>
    </source>
</evidence>
<protein>
    <recommendedName>
        <fullName evidence="6">Cytochrome P450</fullName>
    </recommendedName>
</protein>
<keyword evidence="2 3" id="KW-0408">Iron</keyword>
<evidence type="ECO:0008006" key="6">
    <source>
        <dbReference type="Google" id="ProtNLM"/>
    </source>
</evidence>
<dbReference type="GO" id="GO:0016705">
    <property type="term" value="F:oxidoreductase activity, acting on paired donors, with incorporation or reduction of molecular oxygen"/>
    <property type="evidence" value="ECO:0007669"/>
    <property type="project" value="InterPro"/>
</dbReference>
<name>A0AAN7BHS3_9PEZI</name>